<protein>
    <recommendedName>
        <fullName evidence="1">TROVE domain-containing protein</fullName>
    </recommendedName>
</protein>
<feature type="domain" description="TROVE" evidence="1">
    <location>
        <begin position="1"/>
        <end position="126"/>
    </location>
</feature>
<dbReference type="SUPFAM" id="SSF140864">
    <property type="entry name" value="TROVE domain-like"/>
    <property type="match status" value="1"/>
</dbReference>
<keyword evidence="3" id="KW-1185">Reference proteome</keyword>
<dbReference type="PROSITE" id="PS50988">
    <property type="entry name" value="TROVE"/>
    <property type="match status" value="1"/>
</dbReference>
<evidence type="ECO:0000313" key="2">
    <source>
        <dbReference type="EMBL" id="QDS94732.1"/>
    </source>
</evidence>
<name>A0A517MIK9_9BACT</name>
<organism evidence="2 3">
    <name type="scientific">Roseimaritima multifibrata</name>
    <dbReference type="NCBI Taxonomy" id="1930274"/>
    <lineage>
        <taxon>Bacteria</taxon>
        <taxon>Pseudomonadati</taxon>
        <taxon>Planctomycetota</taxon>
        <taxon>Planctomycetia</taxon>
        <taxon>Pirellulales</taxon>
        <taxon>Pirellulaceae</taxon>
        <taxon>Roseimaritima</taxon>
    </lineage>
</organism>
<dbReference type="GO" id="GO:0003723">
    <property type="term" value="F:RNA binding"/>
    <property type="evidence" value="ECO:0007669"/>
    <property type="project" value="InterPro"/>
</dbReference>
<dbReference type="InterPro" id="IPR037214">
    <property type="entry name" value="TROVE_dom_sf"/>
</dbReference>
<evidence type="ECO:0000259" key="1">
    <source>
        <dbReference type="PROSITE" id="PS50988"/>
    </source>
</evidence>
<sequence length="126" mass="13464">MTDKPVEKWAPAQADDLPSTVQSLVAYRAAETAEAQTLIAGDSLGKVRWDLLADAAKGPLVWKAIARQMGPQALRMSLNTLLRHDAFKKPGILGFAGTDNAMIDYVAGQLTDREAIARTVPSAGAF</sequence>
<reference evidence="2 3" key="1">
    <citation type="submission" date="2019-02" db="EMBL/GenBank/DDBJ databases">
        <title>Deep-cultivation of Planctomycetes and their phenomic and genomic characterization uncovers novel biology.</title>
        <authorList>
            <person name="Wiegand S."/>
            <person name="Jogler M."/>
            <person name="Boedeker C."/>
            <person name="Pinto D."/>
            <person name="Vollmers J."/>
            <person name="Rivas-Marin E."/>
            <person name="Kohn T."/>
            <person name="Peeters S.H."/>
            <person name="Heuer A."/>
            <person name="Rast P."/>
            <person name="Oberbeckmann S."/>
            <person name="Bunk B."/>
            <person name="Jeske O."/>
            <person name="Meyerdierks A."/>
            <person name="Storesund J.E."/>
            <person name="Kallscheuer N."/>
            <person name="Luecker S."/>
            <person name="Lage O.M."/>
            <person name="Pohl T."/>
            <person name="Merkel B.J."/>
            <person name="Hornburger P."/>
            <person name="Mueller R.-W."/>
            <person name="Bruemmer F."/>
            <person name="Labrenz M."/>
            <person name="Spormann A.M."/>
            <person name="Op den Camp H."/>
            <person name="Overmann J."/>
            <person name="Amann R."/>
            <person name="Jetten M.S.M."/>
            <person name="Mascher T."/>
            <person name="Medema M.H."/>
            <person name="Devos D.P."/>
            <person name="Kaster A.-K."/>
            <person name="Ovreas L."/>
            <person name="Rohde M."/>
            <person name="Galperin M.Y."/>
            <person name="Jogler C."/>
        </authorList>
    </citation>
    <scope>NUCLEOTIDE SEQUENCE [LARGE SCALE GENOMIC DNA]</scope>
    <source>
        <strain evidence="2 3">FF011L</strain>
    </source>
</reference>
<dbReference type="KEGG" id="rml:FF011L_35130"/>
<gene>
    <name evidence="2" type="ORF">FF011L_35130</name>
</gene>
<dbReference type="EMBL" id="CP036262">
    <property type="protein sequence ID" value="QDS94732.1"/>
    <property type="molecule type" value="Genomic_DNA"/>
</dbReference>
<proteinExistence type="predicted"/>
<evidence type="ECO:0000313" key="3">
    <source>
        <dbReference type="Proteomes" id="UP000320672"/>
    </source>
</evidence>
<dbReference type="Proteomes" id="UP000320672">
    <property type="component" value="Chromosome"/>
</dbReference>
<accession>A0A517MIK9</accession>
<dbReference type="AlphaFoldDB" id="A0A517MIK9"/>
<dbReference type="InterPro" id="IPR008858">
    <property type="entry name" value="TROVE_dom"/>
</dbReference>
<dbReference type="RefSeq" id="WP_246109460.1">
    <property type="nucleotide sequence ID" value="NZ_CP036262.1"/>
</dbReference>